<dbReference type="InterPro" id="IPR010914">
    <property type="entry name" value="RsgA_GTPase_dom"/>
</dbReference>
<feature type="compositionally biased region" description="Basic residues" evidence="11">
    <location>
        <begin position="1"/>
        <end position="12"/>
    </location>
</feature>
<dbReference type="SUPFAM" id="SSF50249">
    <property type="entry name" value="Nucleic acid-binding proteins"/>
    <property type="match status" value="1"/>
</dbReference>
<comment type="subcellular location">
    <subcellularLocation>
        <location evidence="10">Cytoplasm</location>
    </subcellularLocation>
</comment>
<evidence type="ECO:0000256" key="9">
    <source>
        <dbReference type="ARBA" id="ARBA00023134"/>
    </source>
</evidence>
<dbReference type="NCBIfam" id="TIGR00157">
    <property type="entry name" value="ribosome small subunit-dependent GTPase A"/>
    <property type="match status" value="1"/>
</dbReference>
<reference evidence="14" key="1">
    <citation type="submission" date="2022-05" db="EMBL/GenBank/DDBJ databases">
        <title>Novel bacterial taxa in a minimal lignocellulolytic consortium and its capacity to transform plastics disclosed by genome-resolved metagenomics.</title>
        <authorList>
            <person name="Rodriguez C.A.D."/>
            <person name="Diaz-Garcia L."/>
            <person name="Herrera K."/>
            <person name="Tarazona N.A."/>
            <person name="Sproer C."/>
            <person name="Overmann J."/>
            <person name="Jimenez D.J."/>
        </authorList>
    </citation>
    <scope>NUCLEOTIDE SEQUENCE</scope>
    <source>
        <strain evidence="14">MAG5</strain>
    </source>
</reference>
<dbReference type="HAMAP" id="MF_01820">
    <property type="entry name" value="GTPase_RsgA"/>
    <property type="match status" value="1"/>
</dbReference>
<comment type="similarity">
    <text evidence="10">Belongs to the TRAFAC class YlqF/YawG GTPase family. RsgA subfamily.</text>
</comment>
<dbReference type="GO" id="GO:0019843">
    <property type="term" value="F:rRNA binding"/>
    <property type="evidence" value="ECO:0007669"/>
    <property type="project" value="UniProtKB-KW"/>
</dbReference>
<evidence type="ECO:0000256" key="6">
    <source>
        <dbReference type="ARBA" id="ARBA00022801"/>
    </source>
</evidence>
<dbReference type="KEGG" id="plig:NAG76_15780"/>
<feature type="binding site" evidence="10">
    <location>
        <position position="291"/>
    </location>
    <ligand>
        <name>Zn(2+)</name>
        <dbReference type="ChEBI" id="CHEBI:29105"/>
    </ligand>
</feature>
<dbReference type="GO" id="GO:0042274">
    <property type="term" value="P:ribosomal small subunit biogenesis"/>
    <property type="evidence" value="ECO:0007669"/>
    <property type="project" value="UniProtKB-UniRule"/>
</dbReference>
<keyword evidence="4 10" id="KW-0699">rRNA-binding</keyword>
<name>A0A9J6ZB26_9BACL</name>
<evidence type="ECO:0000256" key="5">
    <source>
        <dbReference type="ARBA" id="ARBA00022741"/>
    </source>
</evidence>
<organism evidence="14 15">
    <name type="scientific">Candidatus Pristimantibacillus lignocellulolyticus</name>
    <dbReference type="NCBI Taxonomy" id="2994561"/>
    <lineage>
        <taxon>Bacteria</taxon>
        <taxon>Bacillati</taxon>
        <taxon>Bacillota</taxon>
        <taxon>Bacilli</taxon>
        <taxon>Bacillales</taxon>
        <taxon>Paenibacillaceae</taxon>
        <taxon>Candidatus Pristimantibacillus</taxon>
    </lineage>
</organism>
<keyword evidence="9 10" id="KW-0342">GTP-binding</keyword>
<keyword evidence="1 10" id="KW-0963">Cytoplasm</keyword>
<evidence type="ECO:0000313" key="15">
    <source>
        <dbReference type="Proteomes" id="UP001056756"/>
    </source>
</evidence>
<dbReference type="InterPro" id="IPR027417">
    <property type="entry name" value="P-loop_NTPase"/>
</dbReference>
<dbReference type="PANTHER" id="PTHR32120">
    <property type="entry name" value="SMALL RIBOSOMAL SUBUNIT BIOGENESIS GTPASE RSGA"/>
    <property type="match status" value="1"/>
</dbReference>
<dbReference type="InterPro" id="IPR012340">
    <property type="entry name" value="NA-bd_OB-fold"/>
</dbReference>
<dbReference type="SUPFAM" id="SSF52540">
    <property type="entry name" value="P-loop containing nucleoside triphosphate hydrolases"/>
    <property type="match status" value="1"/>
</dbReference>
<comment type="subunit">
    <text evidence="10">Monomer. Associates with 30S ribosomal subunit, binds 16S rRNA.</text>
</comment>
<evidence type="ECO:0000256" key="8">
    <source>
        <dbReference type="ARBA" id="ARBA00022884"/>
    </source>
</evidence>
<dbReference type="GO" id="GO:0005525">
    <property type="term" value="F:GTP binding"/>
    <property type="evidence" value="ECO:0007669"/>
    <property type="project" value="UniProtKB-UniRule"/>
</dbReference>
<feature type="binding site" evidence="10">
    <location>
        <position position="284"/>
    </location>
    <ligand>
        <name>Zn(2+)</name>
        <dbReference type="ChEBI" id="CHEBI:29105"/>
    </ligand>
</feature>
<dbReference type="CDD" id="cd04466">
    <property type="entry name" value="S1_YloQ_GTPase"/>
    <property type="match status" value="1"/>
</dbReference>
<evidence type="ECO:0000256" key="10">
    <source>
        <dbReference type="HAMAP-Rule" id="MF_01820"/>
    </source>
</evidence>
<evidence type="ECO:0000259" key="13">
    <source>
        <dbReference type="PROSITE" id="PS51721"/>
    </source>
</evidence>
<evidence type="ECO:0000256" key="3">
    <source>
        <dbReference type="ARBA" id="ARBA00022723"/>
    </source>
</evidence>
<dbReference type="PANTHER" id="PTHR32120:SF11">
    <property type="entry name" value="SMALL RIBOSOMAL SUBUNIT BIOGENESIS GTPASE RSGA 1, MITOCHONDRIAL-RELATED"/>
    <property type="match status" value="1"/>
</dbReference>
<dbReference type="Gene3D" id="3.40.50.300">
    <property type="entry name" value="P-loop containing nucleotide triphosphate hydrolases"/>
    <property type="match status" value="1"/>
</dbReference>
<keyword evidence="5 10" id="KW-0547">Nucleotide-binding</keyword>
<proteinExistence type="inferred from homology"/>
<evidence type="ECO:0000256" key="7">
    <source>
        <dbReference type="ARBA" id="ARBA00022833"/>
    </source>
</evidence>
<dbReference type="GO" id="GO:0046872">
    <property type="term" value="F:metal ion binding"/>
    <property type="evidence" value="ECO:0007669"/>
    <property type="project" value="UniProtKB-KW"/>
</dbReference>
<keyword evidence="2 10" id="KW-0690">Ribosome biogenesis</keyword>
<keyword evidence="8 10" id="KW-0694">RNA-binding</keyword>
<accession>A0A9J6ZB26</accession>
<dbReference type="EC" id="3.6.1.-" evidence="10"/>
<feature type="binding site" evidence="10">
    <location>
        <begin position="140"/>
        <end position="143"/>
    </location>
    <ligand>
        <name>GTP</name>
        <dbReference type="ChEBI" id="CHEBI:37565"/>
    </ligand>
</feature>
<keyword evidence="7 10" id="KW-0862">Zinc</keyword>
<evidence type="ECO:0000256" key="1">
    <source>
        <dbReference type="ARBA" id="ARBA00022490"/>
    </source>
</evidence>
<evidence type="ECO:0000256" key="11">
    <source>
        <dbReference type="SAM" id="MobiDB-lite"/>
    </source>
</evidence>
<gene>
    <name evidence="10 14" type="primary">rsgA</name>
    <name evidence="14" type="ORF">NAG76_15780</name>
</gene>
<dbReference type="AlphaFoldDB" id="A0A9J6ZB26"/>
<dbReference type="Proteomes" id="UP001056756">
    <property type="component" value="Chromosome"/>
</dbReference>
<dbReference type="Pfam" id="PF16745">
    <property type="entry name" value="RsgA_N"/>
    <property type="match status" value="1"/>
</dbReference>
<feature type="binding site" evidence="10">
    <location>
        <begin position="203"/>
        <end position="211"/>
    </location>
    <ligand>
        <name>GTP</name>
        <dbReference type="ChEBI" id="CHEBI:37565"/>
    </ligand>
</feature>
<protein>
    <recommendedName>
        <fullName evidence="10">Small ribosomal subunit biogenesis GTPase RsgA</fullName>
        <ecNumber evidence="10">3.6.1.-</ecNumber>
    </recommendedName>
</protein>
<dbReference type="GO" id="GO:0005737">
    <property type="term" value="C:cytoplasm"/>
    <property type="evidence" value="ECO:0007669"/>
    <property type="project" value="UniProtKB-SubCell"/>
</dbReference>
<dbReference type="PROSITE" id="PS51721">
    <property type="entry name" value="G_CP"/>
    <property type="match status" value="1"/>
</dbReference>
<evidence type="ECO:0000256" key="4">
    <source>
        <dbReference type="ARBA" id="ARBA00022730"/>
    </source>
</evidence>
<dbReference type="GO" id="GO:0003924">
    <property type="term" value="F:GTPase activity"/>
    <property type="evidence" value="ECO:0007669"/>
    <property type="project" value="UniProtKB-UniRule"/>
</dbReference>
<dbReference type="Pfam" id="PF03193">
    <property type="entry name" value="RsgA_GTPase"/>
    <property type="match status" value="1"/>
</dbReference>
<evidence type="ECO:0000256" key="2">
    <source>
        <dbReference type="ARBA" id="ARBA00022517"/>
    </source>
</evidence>
<dbReference type="EMBL" id="CP097899">
    <property type="protein sequence ID" value="URN93282.1"/>
    <property type="molecule type" value="Genomic_DNA"/>
</dbReference>
<dbReference type="InterPro" id="IPR031944">
    <property type="entry name" value="RsgA_N"/>
</dbReference>
<evidence type="ECO:0000259" key="12">
    <source>
        <dbReference type="PROSITE" id="PS50936"/>
    </source>
</evidence>
<dbReference type="CDD" id="cd01854">
    <property type="entry name" value="YjeQ_EngC"/>
    <property type="match status" value="1"/>
</dbReference>
<dbReference type="InterPro" id="IPR030378">
    <property type="entry name" value="G_CP_dom"/>
</dbReference>
<feature type="binding site" evidence="10">
    <location>
        <position position="297"/>
    </location>
    <ligand>
        <name>Zn(2+)</name>
        <dbReference type="ChEBI" id="CHEBI:29105"/>
    </ligand>
</feature>
<evidence type="ECO:0000313" key="14">
    <source>
        <dbReference type="EMBL" id="URN93282.1"/>
    </source>
</evidence>
<dbReference type="Gene3D" id="1.10.40.50">
    <property type="entry name" value="Probable gtpase engc, domain 3"/>
    <property type="match status" value="1"/>
</dbReference>
<feature type="binding site" evidence="10">
    <location>
        <position position="289"/>
    </location>
    <ligand>
        <name>Zn(2+)</name>
        <dbReference type="ChEBI" id="CHEBI:29105"/>
    </ligand>
</feature>
<comment type="function">
    <text evidence="10">One of several proteins that assist in the late maturation steps of the functional core of the 30S ribosomal subunit. Helps release RbfA from mature subunits. May play a role in the assembly of ribosomal proteins into the subunit. Circularly permuted GTPase that catalyzes slow GTP hydrolysis, GTPase activity is stimulated by the 30S ribosomal subunit.</text>
</comment>
<dbReference type="InterPro" id="IPR004881">
    <property type="entry name" value="Ribosome_biogen_GTPase_RsgA"/>
</dbReference>
<feature type="domain" description="EngC GTPase" evidence="12">
    <location>
        <begin position="100"/>
        <end position="258"/>
    </location>
</feature>
<feature type="domain" description="CP-type G" evidence="13">
    <location>
        <begin position="91"/>
        <end position="260"/>
    </location>
</feature>
<dbReference type="PROSITE" id="PS50936">
    <property type="entry name" value="ENGC_GTPASE"/>
    <property type="match status" value="1"/>
</dbReference>
<keyword evidence="6 10" id="KW-0378">Hydrolase</keyword>
<keyword evidence="3 10" id="KW-0479">Metal-binding</keyword>
<comment type="cofactor">
    <cofactor evidence="10">
        <name>Zn(2+)</name>
        <dbReference type="ChEBI" id="CHEBI:29105"/>
    </cofactor>
    <text evidence="10">Binds 1 zinc ion per subunit.</text>
</comment>
<sequence>MSKASNPRKHQQKNNETTRDSSAVLQGVIVKALSGYYYVQPQYDRTPSSTVQCRARGVFKNKGLTPLVGDDVHYVLTENGEGTVVELLPRRSELIRPAVANVDLAILVFSVHEPALNLQLLDKFLLHIEHAGIEPVLCLSKQDLSHDAGSNESLQEAALKSIEEVTRIYGDLGYEIYGTSSLEHEGISPLHERLKGHVSVFAGQSGVGKSSLLNAIVPGLTLETNEISNRLGRGKHTTRHVELIDIGGGYVADTPGFSQLDFTELGISDLAYGFIEMRELAPECKFRGCSHVQEPGCAVLEQLAAGKIASSRHDNYLTFLAELKDQKRRY</sequence>
<dbReference type="Gene3D" id="2.40.50.140">
    <property type="entry name" value="Nucleic acid-binding proteins"/>
    <property type="match status" value="1"/>
</dbReference>
<feature type="region of interest" description="Disordered" evidence="11">
    <location>
        <begin position="1"/>
        <end position="21"/>
    </location>
</feature>